<evidence type="ECO:0000256" key="9">
    <source>
        <dbReference type="ARBA" id="ARBA00022963"/>
    </source>
</evidence>
<keyword evidence="5 14" id="KW-0162">Chylomicron</keyword>
<dbReference type="GO" id="GO:0034362">
    <property type="term" value="C:low-density lipoprotein particle"/>
    <property type="evidence" value="ECO:0007669"/>
    <property type="project" value="UniProtKB-UniRule"/>
</dbReference>
<evidence type="ECO:0000256" key="14">
    <source>
        <dbReference type="RuleBase" id="RU368054"/>
    </source>
</evidence>
<dbReference type="GO" id="GO:0042627">
    <property type="term" value="C:chylomicron"/>
    <property type="evidence" value="ECO:0007669"/>
    <property type="project" value="UniProtKB-UniRule"/>
</dbReference>
<evidence type="ECO:0000256" key="8">
    <source>
        <dbReference type="ARBA" id="ARBA00022850"/>
    </source>
</evidence>
<comment type="caution">
    <text evidence="16">The sequence shown here is derived from an EMBL/GenBank/DDBJ whole genome shotgun (WGS) entry which is preliminary data.</text>
</comment>
<dbReference type="AlphaFoldDB" id="A0A8J4ULY6"/>
<keyword evidence="8 14" id="KW-0345">HDL</keyword>
<evidence type="ECO:0000256" key="13">
    <source>
        <dbReference type="ARBA" id="ARBA00031176"/>
    </source>
</evidence>
<evidence type="ECO:0000256" key="3">
    <source>
        <dbReference type="ARBA" id="ARBA00013947"/>
    </source>
</evidence>
<evidence type="ECO:0000256" key="12">
    <source>
        <dbReference type="ARBA" id="ARBA00023313"/>
    </source>
</evidence>
<evidence type="ECO:0000256" key="5">
    <source>
        <dbReference type="ARBA" id="ARBA00022513"/>
    </source>
</evidence>
<dbReference type="GO" id="GO:0034361">
    <property type="term" value="C:very-low-density lipoprotein particle"/>
    <property type="evidence" value="ECO:0007669"/>
    <property type="project" value="UniProtKB-UniRule"/>
</dbReference>
<feature type="signal peptide" evidence="15">
    <location>
        <begin position="1"/>
        <end position="20"/>
    </location>
</feature>
<keyword evidence="4 14" id="KW-0813">Transport</keyword>
<dbReference type="PANTHER" id="PTHR16566">
    <property type="entry name" value="APOLIPOPROTEIN C-II"/>
    <property type="match status" value="1"/>
</dbReference>
<evidence type="ECO:0000256" key="2">
    <source>
        <dbReference type="ARBA" id="ARBA00007221"/>
    </source>
</evidence>
<dbReference type="GO" id="GO:0043274">
    <property type="term" value="F:phospholipase binding"/>
    <property type="evidence" value="ECO:0007669"/>
    <property type="project" value="TreeGrafter"/>
</dbReference>
<evidence type="ECO:0000313" key="17">
    <source>
        <dbReference type="Proteomes" id="UP000727407"/>
    </source>
</evidence>
<keyword evidence="9 14" id="KW-0442">Lipid degradation</keyword>
<comment type="subcellular location">
    <subcellularLocation>
        <location evidence="1 14">Secreted</location>
    </subcellularLocation>
</comment>
<evidence type="ECO:0000256" key="1">
    <source>
        <dbReference type="ARBA" id="ARBA00004613"/>
    </source>
</evidence>
<keyword evidence="11 14" id="KW-0443">Lipid metabolism</keyword>
<keyword evidence="7 14" id="KW-0427">LDL</keyword>
<feature type="non-terminal residue" evidence="16">
    <location>
        <position position="96"/>
    </location>
</feature>
<evidence type="ECO:0000256" key="7">
    <source>
        <dbReference type="ARBA" id="ARBA00022710"/>
    </source>
</evidence>
<keyword evidence="6 14" id="KW-0964">Secreted</keyword>
<evidence type="ECO:0000256" key="10">
    <source>
        <dbReference type="ARBA" id="ARBA00023055"/>
    </source>
</evidence>
<dbReference type="PANTHER" id="PTHR16566:SF0">
    <property type="entry name" value="APOLIPOPROTEIN C-II"/>
    <property type="match status" value="1"/>
</dbReference>
<dbReference type="GO" id="GO:0034364">
    <property type="term" value="C:high-density lipoprotein particle"/>
    <property type="evidence" value="ECO:0007669"/>
    <property type="project" value="UniProtKB-KW"/>
</dbReference>
<name>A0A8J4ULY6_CLAMG</name>
<keyword evidence="17" id="KW-1185">Reference proteome</keyword>
<organism evidence="16 17">
    <name type="scientific">Clarias magur</name>
    <name type="common">Asian catfish</name>
    <name type="synonym">Macropteronotus magur</name>
    <dbReference type="NCBI Taxonomy" id="1594786"/>
    <lineage>
        <taxon>Eukaryota</taxon>
        <taxon>Metazoa</taxon>
        <taxon>Chordata</taxon>
        <taxon>Craniata</taxon>
        <taxon>Vertebrata</taxon>
        <taxon>Euteleostomi</taxon>
        <taxon>Actinopterygii</taxon>
        <taxon>Neopterygii</taxon>
        <taxon>Teleostei</taxon>
        <taxon>Ostariophysi</taxon>
        <taxon>Siluriformes</taxon>
        <taxon>Clariidae</taxon>
        <taxon>Clarias</taxon>
    </lineage>
</organism>
<dbReference type="Gene3D" id="1.10.1440.10">
    <property type="entry name" value="Apolipoprotein C-II"/>
    <property type="match status" value="1"/>
</dbReference>
<comment type="function">
    <text evidence="14">Component of chylomicrons, very low-density lipoproteins (VLDL), low-density lipoproteins (LDL), and high-density lipoproteins (HDL) in plasma. Plays an important role in lipoprotein metabolism as an activator of lipoprotein lipase.</text>
</comment>
<keyword evidence="14 15" id="KW-0732">Signal</keyword>
<dbReference type="Proteomes" id="UP000727407">
    <property type="component" value="Unassembled WGS sequence"/>
</dbReference>
<dbReference type="EMBL" id="QNUK01000207">
    <property type="protein sequence ID" value="KAF5898192.1"/>
    <property type="molecule type" value="Genomic_DNA"/>
</dbReference>
<dbReference type="InterPro" id="IPR008019">
    <property type="entry name" value="Apo-CII"/>
</dbReference>
<proteinExistence type="inferred from homology"/>
<dbReference type="InterPro" id="IPR023121">
    <property type="entry name" value="ApoC-II_dom_sf"/>
</dbReference>
<accession>A0A8J4ULY6</accession>
<evidence type="ECO:0000256" key="6">
    <source>
        <dbReference type="ARBA" id="ARBA00022525"/>
    </source>
</evidence>
<evidence type="ECO:0000313" key="16">
    <source>
        <dbReference type="EMBL" id="KAF5898192.1"/>
    </source>
</evidence>
<evidence type="ECO:0000256" key="4">
    <source>
        <dbReference type="ARBA" id="ARBA00022448"/>
    </source>
</evidence>
<keyword evidence="12 14" id="KW-0850">VLDL</keyword>
<dbReference type="GO" id="GO:0016042">
    <property type="term" value="P:lipid catabolic process"/>
    <property type="evidence" value="ECO:0007669"/>
    <property type="project" value="UniProtKB-UniRule"/>
</dbReference>
<dbReference type="OrthoDB" id="9881800at2759"/>
<comment type="similarity">
    <text evidence="2 14">Belongs to the apolipoprotein C2 family.</text>
</comment>
<keyword evidence="10 14" id="KW-0445">Lipid transport</keyword>
<evidence type="ECO:0000256" key="15">
    <source>
        <dbReference type="SAM" id="SignalP"/>
    </source>
</evidence>
<dbReference type="GO" id="GO:0016004">
    <property type="term" value="F:phospholipase activator activity"/>
    <property type="evidence" value="ECO:0007669"/>
    <property type="project" value="TreeGrafter"/>
</dbReference>
<gene>
    <name evidence="16" type="primary">apoc2</name>
    <name evidence="16" type="ORF">DAT39_012105</name>
</gene>
<feature type="chain" id="PRO_5035156647" description="Apolipoprotein C-II" evidence="15">
    <location>
        <begin position="21"/>
        <end position="96"/>
    </location>
</feature>
<reference evidence="16" key="1">
    <citation type="submission" date="2020-07" db="EMBL/GenBank/DDBJ databases">
        <title>Clarias magur genome sequencing, assembly and annotation.</title>
        <authorList>
            <person name="Kushwaha B."/>
            <person name="Kumar R."/>
            <person name="Das P."/>
            <person name="Joshi C.G."/>
            <person name="Kumar D."/>
            <person name="Nagpure N.S."/>
            <person name="Pandey M."/>
            <person name="Agarwal S."/>
            <person name="Srivastava S."/>
            <person name="Singh M."/>
            <person name="Sahoo L."/>
            <person name="Jayasankar P."/>
            <person name="Meher P.K."/>
            <person name="Koringa P.G."/>
            <person name="Iquebal M.A."/>
            <person name="Das S.P."/>
            <person name="Bit A."/>
            <person name="Patnaik S."/>
            <person name="Patel N."/>
            <person name="Shah T.M."/>
            <person name="Hinsu A."/>
            <person name="Jena J.K."/>
        </authorList>
    </citation>
    <scope>NUCLEOTIDE SEQUENCE</scope>
    <source>
        <strain evidence="16">CIFAMagur01</strain>
        <tissue evidence="16">Testis</tissue>
    </source>
</reference>
<evidence type="ECO:0000256" key="11">
    <source>
        <dbReference type="ARBA" id="ARBA00023098"/>
    </source>
</evidence>
<protein>
    <recommendedName>
        <fullName evidence="3 14">Apolipoprotein C-II</fullName>
        <shortName evidence="14">Apo-CII</shortName>
        <shortName evidence="14">ApoC-II</shortName>
    </recommendedName>
    <alternativeName>
        <fullName evidence="13 14">Apolipoprotein C2</fullName>
    </alternativeName>
</protein>
<dbReference type="GO" id="GO:0006869">
    <property type="term" value="P:lipid transport"/>
    <property type="evidence" value="ECO:0007669"/>
    <property type="project" value="UniProtKB-UniRule"/>
</dbReference>
<dbReference type="GO" id="GO:0060697">
    <property type="term" value="P:positive regulation of phospholipid catabolic process"/>
    <property type="evidence" value="ECO:0007669"/>
    <property type="project" value="TreeGrafter"/>
</dbReference>
<sequence length="96" mass="10875">MNKLLIASVLITVFAFGAESFRVPRETPEEEEQNGPVTYLLDQLRGYYDYSMKVAGSVVESIKDFKLEEKAKNVYSETTGAARTYLGIAQDQLYHM</sequence>
<dbReference type="Pfam" id="PF05355">
    <property type="entry name" value="Apo-CII"/>
    <property type="match status" value="1"/>
</dbReference>